<keyword evidence="2" id="KW-1185">Reference proteome</keyword>
<sequence length="316" mass="35636">MVRPFKGFLFQNPDENANRHLLERLYATENPGEIDPSIPKTGGWGAIVTPDEIRYSLMSGNGRLVTVDGSYITDENLKGFVDQVTLAISEELEHEIYPTIYRHRPKGNLSRLIEPHAKWYDAHDYQNSDLGNNFFVELRKKPLQRLITWQFVNPIGRDMNNEPTTTIVDFQKRARIVYDQGILRSIGILGSNVSFSGNAALRSQRVFQGMSPTKIPTTHYIDFISGYDSAYRVPAELREVIGLITAIKVMSIYGDGRAAAVASFSVGVGVLHESVSTTQSATSSMYGARILELTNYLKAWYEKNMSRYRSMRVAIL</sequence>
<dbReference type="EMBL" id="BFAZ01000011">
    <property type="protein sequence ID" value="GBF44345.1"/>
    <property type="molecule type" value="Genomic_DNA"/>
</dbReference>
<evidence type="ECO:0000313" key="1">
    <source>
        <dbReference type="EMBL" id="GBF44345.1"/>
    </source>
</evidence>
<dbReference type="Proteomes" id="UP000245206">
    <property type="component" value="Unassembled WGS sequence"/>
</dbReference>
<proteinExistence type="predicted"/>
<reference evidence="2" key="1">
    <citation type="journal article" date="2019" name="Microbiol. Immunol.">
        <title>Molecular and phenotypic characterization of Leptospira johnsonii sp. nov., Leptospira ellinghausenii sp. nov. and Leptospira ryugenii sp. nov. isolated from soil and water in Japan.</title>
        <authorList>
            <person name="Masuzawa T."/>
            <person name="Saito M."/>
            <person name="Nakao R."/>
            <person name="Nikaido Y."/>
            <person name="Matsumoto M."/>
            <person name="Ogawa M."/>
            <person name="Yokoyama M."/>
            <person name="Hidaka Y."/>
            <person name="Tomita J."/>
            <person name="Sakakibara K."/>
            <person name="Suzuki K."/>
            <person name="Yasuda S."/>
            <person name="Sato H."/>
            <person name="Yamaguchi M."/>
            <person name="Yoshida S.I."/>
            <person name="Koizumi N."/>
            <person name="Kawamura Y."/>
        </authorList>
    </citation>
    <scope>NUCLEOTIDE SEQUENCE [LARGE SCALE GENOMIC DNA]</scope>
    <source>
        <strain evidence="2">E18</strain>
    </source>
</reference>
<evidence type="ECO:0000313" key="2">
    <source>
        <dbReference type="Proteomes" id="UP000245206"/>
    </source>
</evidence>
<dbReference type="RefSeq" id="WP_108961319.1">
    <property type="nucleotide sequence ID" value="NZ_BFAZ01000011.1"/>
</dbReference>
<gene>
    <name evidence="1" type="ORF">LPTSP2_36480</name>
</gene>
<organism evidence="1 2">
    <name type="scientific">Leptospira ellinghausenii</name>
    <dbReference type="NCBI Taxonomy" id="1917822"/>
    <lineage>
        <taxon>Bacteria</taxon>
        <taxon>Pseudomonadati</taxon>
        <taxon>Spirochaetota</taxon>
        <taxon>Spirochaetia</taxon>
        <taxon>Leptospirales</taxon>
        <taxon>Leptospiraceae</taxon>
        <taxon>Leptospira</taxon>
    </lineage>
</organism>
<accession>A0A2P2DI88</accession>
<name>A0A2P2DI88_9LEPT</name>
<comment type="caution">
    <text evidence="1">The sequence shown here is derived from an EMBL/GenBank/DDBJ whole genome shotgun (WGS) entry which is preliminary data.</text>
</comment>
<protein>
    <submittedName>
        <fullName evidence="1">Uncharacterized protein</fullName>
    </submittedName>
</protein>
<dbReference type="OrthoDB" id="334578at2"/>
<dbReference type="AlphaFoldDB" id="A0A2P2DI88"/>